<protein>
    <recommendedName>
        <fullName evidence="7">DUF4139 domain-containing protein</fullName>
    </recommendedName>
</protein>
<evidence type="ECO:0000259" key="3">
    <source>
        <dbReference type="Pfam" id="PF13598"/>
    </source>
</evidence>
<dbReference type="EMBL" id="FWFS01000001">
    <property type="protein sequence ID" value="SLN15520.1"/>
    <property type="molecule type" value="Genomic_DNA"/>
</dbReference>
<feature type="domain" description="DUF4139" evidence="3">
    <location>
        <begin position="245"/>
        <end position="554"/>
    </location>
</feature>
<dbReference type="Proteomes" id="UP000193862">
    <property type="component" value="Unassembled WGS sequence"/>
</dbReference>
<accession>A0A1Y5REP9</accession>
<dbReference type="InterPro" id="IPR025554">
    <property type="entry name" value="DUF4140"/>
</dbReference>
<dbReference type="InterPro" id="IPR011935">
    <property type="entry name" value="CHP02231"/>
</dbReference>
<feature type="domain" description="DUF4140" evidence="4">
    <location>
        <begin position="52"/>
        <end position="157"/>
    </location>
</feature>
<keyword evidence="1" id="KW-0175">Coiled coil</keyword>
<keyword evidence="6" id="KW-1185">Reference proteome</keyword>
<feature type="coiled-coil region" evidence="1">
    <location>
        <begin position="120"/>
        <end position="154"/>
    </location>
</feature>
<evidence type="ECO:0000259" key="4">
    <source>
        <dbReference type="Pfam" id="PF13600"/>
    </source>
</evidence>
<organism evidence="5 6">
    <name type="scientific">Aquimixticola soesokkakensis</name>
    <dbReference type="NCBI Taxonomy" id="1519096"/>
    <lineage>
        <taxon>Bacteria</taxon>
        <taxon>Pseudomonadati</taxon>
        <taxon>Pseudomonadota</taxon>
        <taxon>Alphaproteobacteria</taxon>
        <taxon>Rhodobacterales</taxon>
        <taxon>Paracoccaceae</taxon>
        <taxon>Aquimixticola</taxon>
    </lineage>
</organism>
<dbReference type="RefSeq" id="WP_085835033.1">
    <property type="nucleotide sequence ID" value="NZ_FWFS01000001.1"/>
</dbReference>
<name>A0A1Y5REP9_9RHOB</name>
<dbReference type="NCBIfam" id="TIGR02231">
    <property type="entry name" value="mucoidy inhibitor MuiA family protein"/>
    <property type="match status" value="1"/>
</dbReference>
<feature type="signal peptide" evidence="2">
    <location>
        <begin position="1"/>
        <end position="44"/>
    </location>
</feature>
<dbReference type="PANTHER" id="PTHR31005:SF8">
    <property type="entry name" value="DUF4139 DOMAIN-CONTAINING PROTEIN"/>
    <property type="match status" value="1"/>
</dbReference>
<evidence type="ECO:0000256" key="2">
    <source>
        <dbReference type="SAM" id="SignalP"/>
    </source>
</evidence>
<dbReference type="Pfam" id="PF13600">
    <property type="entry name" value="DUF4140"/>
    <property type="match status" value="1"/>
</dbReference>
<keyword evidence="2" id="KW-0732">Signal</keyword>
<dbReference type="OrthoDB" id="580912at2"/>
<evidence type="ECO:0000313" key="5">
    <source>
        <dbReference type="EMBL" id="SLN15520.1"/>
    </source>
</evidence>
<evidence type="ECO:0008006" key="7">
    <source>
        <dbReference type="Google" id="ProtNLM"/>
    </source>
</evidence>
<sequence length="559" mass="59925">MTIHTTTSPRRPSAATALQRGLILTTALLAPVVVAGMASADAYAAPTQVQEVTLYPQGATVQRSGSVDVQEGAHELVISDVPLGLDPQSLRVTVAGAGLDTVTFRDTDLAPFSLADTPEREAAEARVAEAERRIAAVEQEVALAEAKAQSALAKVAFYDKISASDTPAGELAQVAEVIGREGLAARNEAIAAQAEADAIRETLEPLDDDLEQAQAARDAVVQDTTARAQIKLSVTAPAAGTLSYRVSYEVQEAGWTPDYALLLTTQESPSLTLDRGARVWQATGETWRDVDVVLSTSRPGTQNAPSEVFPWVRRLGETDEPPMPAPRGLKMASGAEMMMSDAAPAPQMVARAEMQGITQIYTLPHPVTVGGAAGDLRFALDRLDLAPQVVARAVPLFDASAYLVAKYTNDSGEVILPGAVRLMRDGALIGESWLDLITPAQEVETGFGAIDGLTVRRTLLDRNAGDRGVIRRDTEEVEAWRLEVENNTDRLWDVELRDRVPVSEQDDLQISWSADPAPQESDIDDLRGVLGWAFDLPAGASNTVTLETTLRWPEGKVLR</sequence>
<dbReference type="PANTHER" id="PTHR31005">
    <property type="entry name" value="DUF4139 DOMAIN-CONTAINING PROTEIN"/>
    <property type="match status" value="1"/>
</dbReference>
<proteinExistence type="predicted"/>
<reference evidence="5 6" key="1">
    <citation type="submission" date="2017-03" db="EMBL/GenBank/DDBJ databases">
        <authorList>
            <person name="Afonso C.L."/>
            <person name="Miller P.J."/>
            <person name="Scott M.A."/>
            <person name="Spackman E."/>
            <person name="Goraichik I."/>
            <person name="Dimitrov K.M."/>
            <person name="Suarez D.L."/>
            <person name="Swayne D.E."/>
        </authorList>
    </citation>
    <scope>NUCLEOTIDE SEQUENCE [LARGE SCALE GENOMIC DNA]</scope>
    <source>
        <strain evidence="5 6">CECT 8620</strain>
    </source>
</reference>
<gene>
    <name evidence="5" type="ORF">AQS8620_00290</name>
</gene>
<dbReference type="AlphaFoldDB" id="A0A1Y5REP9"/>
<evidence type="ECO:0000313" key="6">
    <source>
        <dbReference type="Proteomes" id="UP000193862"/>
    </source>
</evidence>
<feature type="chain" id="PRO_5012170115" description="DUF4139 domain-containing protein" evidence="2">
    <location>
        <begin position="45"/>
        <end position="559"/>
    </location>
</feature>
<evidence type="ECO:0000256" key="1">
    <source>
        <dbReference type="SAM" id="Coils"/>
    </source>
</evidence>
<dbReference type="InterPro" id="IPR037291">
    <property type="entry name" value="DUF4139"/>
</dbReference>
<dbReference type="Pfam" id="PF13598">
    <property type="entry name" value="DUF4139"/>
    <property type="match status" value="1"/>
</dbReference>